<dbReference type="RefSeq" id="WP_004639188.1">
    <property type="nucleotide sequence ID" value="NZ_GG770435.1"/>
</dbReference>
<evidence type="ECO:0000313" key="2">
    <source>
        <dbReference type="Proteomes" id="UP000003085"/>
    </source>
</evidence>
<gene>
    <name evidence="1" type="ORF">HMP0015_1995</name>
</gene>
<reference evidence="2" key="1">
    <citation type="submission" date="2010-03" db="EMBL/GenBank/DDBJ databases">
        <title>Complete sequence of Mobiluncus curtisii ATCC 43063.</title>
        <authorList>
            <person name="Muzny D."/>
            <person name="Qin X."/>
            <person name="Deng J."/>
            <person name="Jiang H."/>
            <person name="Liu Y."/>
            <person name="Qu J."/>
            <person name="Song X.-Z."/>
            <person name="Zhang L."/>
            <person name="Thornton R."/>
            <person name="Coyle M."/>
            <person name="Francisco L."/>
            <person name="Jackson L."/>
            <person name="Javaid M."/>
            <person name="Korchina V."/>
            <person name="Kovar C."/>
            <person name="Mata R."/>
            <person name="Mathew T."/>
            <person name="Ngo R."/>
            <person name="Nguyen L."/>
            <person name="Nguyen N."/>
            <person name="Okwuonu G."/>
            <person name="Ongeri F."/>
            <person name="Pham C."/>
            <person name="Simmons D."/>
            <person name="Wilczek-Boney K."/>
            <person name="Hale W."/>
            <person name="Jakkamsetti A."/>
            <person name="Pham P."/>
            <person name="Ruth R."/>
            <person name="San Lucas F."/>
            <person name="Warren J."/>
            <person name="Zhang J."/>
            <person name="Zhao Z."/>
            <person name="Zhou C."/>
            <person name="Zhu D."/>
            <person name="Lee S."/>
            <person name="Bess C."/>
            <person name="Blankenburg K."/>
            <person name="Forbes L."/>
            <person name="Fu Q."/>
            <person name="Gubbala S."/>
            <person name="Hirani K."/>
            <person name="Jayaseelan J.C."/>
            <person name="Lara F."/>
            <person name="Munidasa M."/>
            <person name="Palculict T."/>
            <person name="Patil S."/>
            <person name="Pu L.-L."/>
            <person name="Saada N."/>
            <person name="Tang L."/>
            <person name="Weissenberger G."/>
            <person name="Zhu Y."/>
            <person name="Hemphill L."/>
            <person name="Shang Y."/>
            <person name="Youmans B."/>
            <person name="Ayvaz T."/>
            <person name="Ross M."/>
            <person name="Santibanez J."/>
            <person name="Aqrawi P."/>
            <person name="Gross S."/>
            <person name="Joshi V."/>
            <person name="Fowler G."/>
            <person name="Nazareth L."/>
            <person name="Reid J."/>
            <person name="Worley K."/>
            <person name="Petrosino J."/>
            <person name="Highlander S."/>
            <person name="Gibbs R."/>
            <person name="Gibbs R."/>
        </authorList>
    </citation>
    <scope>NUCLEOTIDE SEQUENCE [LARGE SCALE GENOMIC DNA]</scope>
    <source>
        <strain evidence="2">ATCC 19194</strain>
    </source>
</reference>
<proteinExistence type="predicted"/>
<name>D4XQK3_ACIHA</name>
<sequence length="41" mass="4676">MSEAKTNTVEKHPIKKFLVDLFSARAGLYFKQNHQVSKVKG</sequence>
<dbReference type="Proteomes" id="UP000003085">
    <property type="component" value="Unassembled WGS sequence"/>
</dbReference>
<evidence type="ECO:0000313" key="1">
    <source>
        <dbReference type="EMBL" id="EFF82536.1"/>
    </source>
</evidence>
<dbReference type="HOGENOM" id="CLU_217442_0_0_6"/>
<accession>D4XQK3</accession>
<dbReference type="GeneID" id="76521360"/>
<dbReference type="EMBL" id="ADMT01000173">
    <property type="protein sequence ID" value="EFF82536.1"/>
    <property type="molecule type" value="Genomic_DNA"/>
</dbReference>
<comment type="caution">
    <text evidence="1">The sequence shown here is derived from an EMBL/GenBank/DDBJ whole genome shotgun (WGS) entry which is preliminary data.</text>
</comment>
<dbReference type="AlphaFoldDB" id="D4XQK3"/>
<organism evidence="1 2">
    <name type="scientific">Acinetobacter haemolyticus ATCC 19194</name>
    <dbReference type="NCBI Taxonomy" id="707232"/>
    <lineage>
        <taxon>Bacteria</taxon>
        <taxon>Pseudomonadati</taxon>
        <taxon>Pseudomonadota</taxon>
        <taxon>Gammaproteobacteria</taxon>
        <taxon>Moraxellales</taxon>
        <taxon>Moraxellaceae</taxon>
        <taxon>Acinetobacter</taxon>
    </lineage>
</organism>
<protein>
    <submittedName>
        <fullName evidence="1">Uncharacterized protein</fullName>
    </submittedName>
</protein>